<comment type="caution">
    <text evidence="2">The sequence shown here is derived from an EMBL/GenBank/DDBJ whole genome shotgun (WGS) entry which is preliminary data.</text>
</comment>
<name>A0A0F9D3W9_9ZZZZ</name>
<evidence type="ECO:0000313" key="2">
    <source>
        <dbReference type="EMBL" id="KKL56438.1"/>
    </source>
</evidence>
<sequence>DQLLLNLWKEIGKLWPRFVKYFPTAELLSGKLRMLGDSEEREVWTATAFAAGVGAEEEVAQRLAGFHHAKMLWLLEDAPGVHSAILNTIINTATGIFNPIMAMGNPDHRHDTLGLFSARSWVKSIRISALDHPNIVTGRNLIDGAVTQQSIDRRLADADGNENDSVYLTRVRGIAPAQSTRALIPWDWCEQAAKRWDDPKLRDGPVALGVDVADSPTGDQSAIARWQGACCTEVVPFHAADASEVGRIVYREITDETNPIDPRHVGVDAVGVGASTVNELKRLGIRVRILSGATRAVPQIDTEALWSETEETDDGAPRPIGPKVVEAERYANQRSQVLWRLREDLRLGRIALPNDKKLFEELTAIEYEEPGGKITIALKAKIRVRLGRSPDRADAVAYGNWVRPRRPLRRPKEEKPKSDRNCDTGLERMLTRHEKRIATEERRVKRFMKRRKR</sequence>
<gene>
    <name evidence="2" type="ORF">LCGC14_2245430</name>
</gene>
<dbReference type="AlphaFoldDB" id="A0A0F9D3W9"/>
<dbReference type="EMBL" id="LAZR01030495">
    <property type="protein sequence ID" value="KKL56438.1"/>
    <property type="molecule type" value="Genomic_DNA"/>
</dbReference>
<evidence type="ECO:0000256" key="1">
    <source>
        <dbReference type="SAM" id="MobiDB-lite"/>
    </source>
</evidence>
<protein>
    <recommendedName>
        <fullName evidence="3">Terminase large subunit gp17-like C-terminal domain-containing protein</fullName>
    </recommendedName>
</protein>
<accession>A0A0F9D3W9</accession>
<feature type="compositionally biased region" description="Basic and acidic residues" evidence="1">
    <location>
        <begin position="410"/>
        <end position="435"/>
    </location>
</feature>
<proteinExistence type="predicted"/>
<evidence type="ECO:0008006" key="3">
    <source>
        <dbReference type="Google" id="ProtNLM"/>
    </source>
</evidence>
<dbReference type="Gene3D" id="3.30.420.240">
    <property type="match status" value="1"/>
</dbReference>
<feature type="non-terminal residue" evidence="2">
    <location>
        <position position="1"/>
    </location>
</feature>
<reference evidence="2" key="1">
    <citation type="journal article" date="2015" name="Nature">
        <title>Complex archaea that bridge the gap between prokaryotes and eukaryotes.</title>
        <authorList>
            <person name="Spang A."/>
            <person name="Saw J.H."/>
            <person name="Jorgensen S.L."/>
            <person name="Zaremba-Niedzwiedzka K."/>
            <person name="Martijn J."/>
            <person name="Lind A.E."/>
            <person name="van Eijk R."/>
            <person name="Schleper C."/>
            <person name="Guy L."/>
            <person name="Ettema T.J."/>
        </authorList>
    </citation>
    <scope>NUCLEOTIDE SEQUENCE</scope>
</reference>
<feature type="region of interest" description="Disordered" evidence="1">
    <location>
        <begin position="407"/>
        <end position="435"/>
    </location>
</feature>
<organism evidence="2">
    <name type="scientific">marine sediment metagenome</name>
    <dbReference type="NCBI Taxonomy" id="412755"/>
    <lineage>
        <taxon>unclassified sequences</taxon>
        <taxon>metagenomes</taxon>
        <taxon>ecological metagenomes</taxon>
    </lineage>
</organism>